<accession>A0A2S4LAN3</accession>
<dbReference type="Proteomes" id="UP000237481">
    <property type="component" value="Unassembled WGS sequence"/>
</dbReference>
<keyword evidence="4" id="KW-1185">Reference proteome</keyword>
<sequence length="368" mass="40972">MSPGDNGSATHGRPGPHHGYQIVIVVFISIALYNVVELNFLIASTFKRFRGLYFWSFLVATWGVAFNAVGYLLRSMRAETLGYVYATVILVGWCTMITGQSLVLYSRLHLVLHNPTRLRWVLTMIIADAIWLGVPVFVLVYGSDSDNPDPFELPYSVFEKLQLTVFFVQELIISGLYIYETSKILQLQRGVASSATRRFMSHLMAVNIFIVLLDISILCLEFTENYDIQTAWKPLVYSVKLKVEFSVLNRLVEFSQHLRTGGSLQPTNSDNATDIALERCIRNASRAPTETEYRVHVGAEPADEVDQPRGFEVVETTAVMVGPSGRRLTPGGQEHGNGVSAVRLSSIDDVLEAGCASSVSSEVHFARR</sequence>
<comment type="caution">
    <text evidence="3">The sequence shown here is derived from an EMBL/GenBank/DDBJ whole genome shotgun (WGS) entry which is preliminary data.</text>
</comment>
<gene>
    <name evidence="3" type="ORF">TPAR_00298</name>
</gene>
<dbReference type="PANTHER" id="PTHR37013">
    <property type="entry name" value="INTEGRAL MEMBRANE PROTEIN (AFU_ORTHOLOGUE AFUA_1G05950)-RELATED"/>
    <property type="match status" value="1"/>
</dbReference>
<organism evidence="3 4">
    <name type="scientific">Tolypocladium paradoxum</name>
    <dbReference type="NCBI Taxonomy" id="94208"/>
    <lineage>
        <taxon>Eukaryota</taxon>
        <taxon>Fungi</taxon>
        <taxon>Dikarya</taxon>
        <taxon>Ascomycota</taxon>
        <taxon>Pezizomycotina</taxon>
        <taxon>Sordariomycetes</taxon>
        <taxon>Hypocreomycetidae</taxon>
        <taxon>Hypocreales</taxon>
        <taxon>Ophiocordycipitaceae</taxon>
        <taxon>Tolypocladium</taxon>
    </lineage>
</organism>
<dbReference type="STRING" id="94208.A0A2S4LAN3"/>
<feature type="transmembrane region" description="Helical" evidence="1">
    <location>
        <begin position="85"/>
        <end position="106"/>
    </location>
</feature>
<dbReference type="InterPro" id="IPR056120">
    <property type="entry name" value="DUF7703"/>
</dbReference>
<feature type="transmembrane region" description="Helical" evidence="1">
    <location>
        <begin position="199"/>
        <end position="218"/>
    </location>
</feature>
<evidence type="ECO:0000256" key="1">
    <source>
        <dbReference type="SAM" id="Phobius"/>
    </source>
</evidence>
<dbReference type="EMBL" id="PKSG01000034">
    <property type="protein sequence ID" value="POR39514.1"/>
    <property type="molecule type" value="Genomic_DNA"/>
</dbReference>
<keyword evidence="1" id="KW-0472">Membrane</keyword>
<name>A0A2S4LAN3_9HYPO</name>
<proteinExistence type="predicted"/>
<feature type="transmembrane region" description="Helical" evidence="1">
    <location>
        <begin position="52"/>
        <end position="73"/>
    </location>
</feature>
<protein>
    <recommendedName>
        <fullName evidence="2">DUF7703 domain-containing protein</fullName>
    </recommendedName>
</protein>
<feature type="transmembrane region" description="Helical" evidence="1">
    <location>
        <begin position="161"/>
        <end position="179"/>
    </location>
</feature>
<keyword evidence="1" id="KW-0812">Transmembrane</keyword>
<dbReference type="AlphaFoldDB" id="A0A2S4LAN3"/>
<reference evidence="3 4" key="1">
    <citation type="submission" date="2018-01" db="EMBL/GenBank/DDBJ databases">
        <title>Harnessing the power of phylogenomics to disentangle the directionality and signatures of interkingdom host jumping in the parasitic fungal genus Tolypocladium.</title>
        <authorList>
            <person name="Quandt C.A."/>
            <person name="Patterson W."/>
            <person name="Spatafora J.W."/>
        </authorList>
    </citation>
    <scope>NUCLEOTIDE SEQUENCE [LARGE SCALE GENOMIC DNA]</scope>
    <source>
        <strain evidence="3 4">NRBC 100945</strain>
    </source>
</reference>
<feature type="transmembrane region" description="Helical" evidence="1">
    <location>
        <begin position="118"/>
        <end position="141"/>
    </location>
</feature>
<dbReference type="Pfam" id="PF24802">
    <property type="entry name" value="DUF7703"/>
    <property type="match status" value="1"/>
</dbReference>
<dbReference type="OrthoDB" id="405906at2759"/>
<evidence type="ECO:0000259" key="2">
    <source>
        <dbReference type="Pfam" id="PF24802"/>
    </source>
</evidence>
<feature type="transmembrane region" description="Helical" evidence="1">
    <location>
        <begin position="20"/>
        <end position="40"/>
    </location>
</feature>
<dbReference type="PANTHER" id="PTHR37013:SF3">
    <property type="entry name" value="INTEGRAL MEMBRANE PROTEIN (AFU_ORTHOLOGUE AFUA_1G05950)"/>
    <property type="match status" value="1"/>
</dbReference>
<keyword evidence="1" id="KW-1133">Transmembrane helix</keyword>
<feature type="domain" description="DUF7703" evidence="2">
    <location>
        <begin position="22"/>
        <end position="256"/>
    </location>
</feature>
<evidence type="ECO:0000313" key="4">
    <source>
        <dbReference type="Proteomes" id="UP000237481"/>
    </source>
</evidence>
<evidence type="ECO:0000313" key="3">
    <source>
        <dbReference type="EMBL" id="POR39514.1"/>
    </source>
</evidence>